<evidence type="ECO:0000259" key="2">
    <source>
        <dbReference type="Pfam" id="PF08885"/>
    </source>
</evidence>
<proteinExistence type="predicted"/>
<dbReference type="Pfam" id="PF08885">
    <property type="entry name" value="GSCFA"/>
    <property type="match status" value="1"/>
</dbReference>
<name>A0AA40ZPZ6_9BACT</name>
<gene>
    <name evidence="3" type="ORF">H6D15_00165</name>
</gene>
<keyword evidence="1" id="KW-0175">Coiled coil</keyword>
<organism evidence="3 4">
    <name type="scientific">Caecibacteroides pullorum</name>
    <dbReference type="NCBI Taxonomy" id="2725562"/>
    <lineage>
        <taxon>Bacteria</taxon>
        <taxon>Pseudomonadati</taxon>
        <taxon>Bacteroidota</taxon>
        <taxon>Bacteroidia</taxon>
        <taxon>Bacteroidales</taxon>
        <taxon>Bacteroidaceae</taxon>
        <taxon>Caecibacteroides</taxon>
    </lineage>
</organism>
<dbReference type="InterPro" id="IPR014982">
    <property type="entry name" value="GSCFA"/>
</dbReference>
<evidence type="ECO:0000313" key="4">
    <source>
        <dbReference type="Proteomes" id="UP000698924"/>
    </source>
</evidence>
<dbReference type="RefSeq" id="WP_204970683.1">
    <property type="nucleotide sequence ID" value="NZ_JAAZTS010000001.1"/>
</dbReference>
<reference evidence="3 4" key="1">
    <citation type="journal article" date="2021" name="Sci. Rep.">
        <title>The distribution of antibiotic resistance genes in chicken gut microbiota commensals.</title>
        <authorList>
            <person name="Juricova H."/>
            <person name="Matiasovicova J."/>
            <person name="Kubasova T."/>
            <person name="Cejkova D."/>
            <person name="Rychlik I."/>
        </authorList>
    </citation>
    <scope>NUCLEOTIDE SEQUENCE [LARGE SCALE GENOMIC DNA]</scope>
    <source>
        <strain evidence="3 4">An421</strain>
    </source>
</reference>
<sequence>MNRFYTSVEMPEGLPRFSGRERLLLMGSCFATNIGTRLVEAKFACDVNPYGVLYNPMSISAALREALEGKVYRADDLQAYGDLWHSPMHHGDFSAPTAEEALERINTRLEVLREELKGLDVLVATWGTAWVYEDAQTGCIVGNCHKRPERCFRRRRLTAEEVADEWCDLVGRLRAANPCLRVLLTVSPIRHLRDGLHANQLSKATLLLAADRLVEAMPDVVGYFPAYELLNDELRDYRFYAADMVHPSDVAVDYVWQRFCEACLTDEARRVMDECDAIRKDLAHKPFRPDSDGYKKFLEQILLKIDRLNEKYPYLDFEKERMTCRIRLNK</sequence>
<feature type="coiled-coil region" evidence="1">
    <location>
        <begin position="95"/>
        <end position="122"/>
    </location>
</feature>
<evidence type="ECO:0000313" key="3">
    <source>
        <dbReference type="EMBL" id="MBM6856031.1"/>
    </source>
</evidence>
<dbReference type="EMBL" id="JACJMO010000001">
    <property type="protein sequence ID" value="MBM6856031.1"/>
    <property type="molecule type" value="Genomic_DNA"/>
</dbReference>
<accession>A0AA40ZPZ6</accession>
<protein>
    <submittedName>
        <fullName evidence="3">GSCFA domain-containing protein</fullName>
    </submittedName>
</protein>
<dbReference type="SUPFAM" id="SSF52266">
    <property type="entry name" value="SGNH hydrolase"/>
    <property type="match status" value="1"/>
</dbReference>
<comment type="caution">
    <text evidence="3">The sequence shown here is derived from an EMBL/GenBank/DDBJ whole genome shotgun (WGS) entry which is preliminary data.</text>
</comment>
<feature type="domain" description="GSCFA" evidence="2">
    <location>
        <begin position="22"/>
        <end position="259"/>
    </location>
</feature>
<dbReference type="AlphaFoldDB" id="A0AA40ZPZ6"/>
<keyword evidence="4" id="KW-1185">Reference proteome</keyword>
<evidence type="ECO:0000256" key="1">
    <source>
        <dbReference type="SAM" id="Coils"/>
    </source>
</evidence>
<dbReference type="Proteomes" id="UP000698924">
    <property type="component" value="Unassembled WGS sequence"/>
</dbReference>